<organism evidence="1 2">
    <name type="scientific">Polychaeton citri CBS 116435</name>
    <dbReference type="NCBI Taxonomy" id="1314669"/>
    <lineage>
        <taxon>Eukaryota</taxon>
        <taxon>Fungi</taxon>
        <taxon>Dikarya</taxon>
        <taxon>Ascomycota</taxon>
        <taxon>Pezizomycotina</taxon>
        <taxon>Dothideomycetes</taxon>
        <taxon>Dothideomycetidae</taxon>
        <taxon>Capnodiales</taxon>
        <taxon>Capnodiaceae</taxon>
        <taxon>Polychaeton</taxon>
    </lineage>
</organism>
<gene>
    <name evidence="1" type="ORF">K431DRAFT_96599</name>
</gene>
<accession>A0A9P4Q8X1</accession>
<sequence>MLLGGCVGGAFWITWRTRRSPGGLEVTLHGLWEFALRLTGGGLRRCVPLRVFMCVLCVSVLYIYQEVFEMCAVAYLLGSLLQGGSR</sequence>
<evidence type="ECO:0000313" key="2">
    <source>
        <dbReference type="Proteomes" id="UP000799441"/>
    </source>
</evidence>
<dbReference type="Proteomes" id="UP000799441">
    <property type="component" value="Unassembled WGS sequence"/>
</dbReference>
<comment type="caution">
    <text evidence="1">The sequence shown here is derived from an EMBL/GenBank/DDBJ whole genome shotgun (WGS) entry which is preliminary data.</text>
</comment>
<proteinExistence type="predicted"/>
<dbReference type="EMBL" id="MU003802">
    <property type="protein sequence ID" value="KAF2720217.1"/>
    <property type="molecule type" value="Genomic_DNA"/>
</dbReference>
<dbReference type="AlphaFoldDB" id="A0A9P4Q8X1"/>
<reference evidence="1" key="1">
    <citation type="journal article" date="2020" name="Stud. Mycol.">
        <title>101 Dothideomycetes genomes: a test case for predicting lifestyles and emergence of pathogens.</title>
        <authorList>
            <person name="Haridas S."/>
            <person name="Albert R."/>
            <person name="Binder M."/>
            <person name="Bloem J."/>
            <person name="Labutti K."/>
            <person name="Salamov A."/>
            <person name="Andreopoulos B."/>
            <person name="Baker S."/>
            <person name="Barry K."/>
            <person name="Bills G."/>
            <person name="Bluhm B."/>
            <person name="Cannon C."/>
            <person name="Castanera R."/>
            <person name="Culley D."/>
            <person name="Daum C."/>
            <person name="Ezra D."/>
            <person name="Gonzalez J."/>
            <person name="Henrissat B."/>
            <person name="Kuo A."/>
            <person name="Liang C."/>
            <person name="Lipzen A."/>
            <person name="Lutzoni F."/>
            <person name="Magnuson J."/>
            <person name="Mondo S."/>
            <person name="Nolan M."/>
            <person name="Ohm R."/>
            <person name="Pangilinan J."/>
            <person name="Park H.-J."/>
            <person name="Ramirez L."/>
            <person name="Alfaro M."/>
            <person name="Sun H."/>
            <person name="Tritt A."/>
            <person name="Yoshinaga Y."/>
            <person name="Zwiers L.-H."/>
            <person name="Turgeon B."/>
            <person name="Goodwin S."/>
            <person name="Spatafora J."/>
            <person name="Crous P."/>
            <person name="Grigoriev I."/>
        </authorList>
    </citation>
    <scope>NUCLEOTIDE SEQUENCE</scope>
    <source>
        <strain evidence="1">CBS 116435</strain>
    </source>
</reference>
<evidence type="ECO:0000313" key="1">
    <source>
        <dbReference type="EMBL" id="KAF2720217.1"/>
    </source>
</evidence>
<name>A0A9P4Q8X1_9PEZI</name>
<keyword evidence="2" id="KW-1185">Reference proteome</keyword>
<protein>
    <submittedName>
        <fullName evidence="1">Uncharacterized protein</fullName>
    </submittedName>
</protein>